<protein>
    <submittedName>
        <fullName evidence="10">Aldehyde ferredoxin oxidoreductase family protein</fullName>
    </submittedName>
</protein>
<evidence type="ECO:0000313" key="11">
    <source>
        <dbReference type="Proteomes" id="UP000650524"/>
    </source>
</evidence>
<evidence type="ECO:0000256" key="4">
    <source>
        <dbReference type="ARBA" id="ARBA00022723"/>
    </source>
</evidence>
<comment type="cofactor">
    <cofactor evidence="1">
        <name>[4Fe-4S] cluster</name>
        <dbReference type="ChEBI" id="CHEBI:49883"/>
    </cofactor>
</comment>
<organism evidence="10 11">
    <name type="scientific">Candidatus Desulfacyla euxinica</name>
    <dbReference type="NCBI Taxonomy" id="2841693"/>
    <lineage>
        <taxon>Bacteria</taxon>
        <taxon>Deltaproteobacteria</taxon>
        <taxon>Candidatus Desulfacyla</taxon>
    </lineage>
</organism>
<comment type="caution">
    <text evidence="10">The sequence shown here is derived from an EMBL/GenBank/DDBJ whole genome shotgun (WGS) entry which is preliminary data.</text>
</comment>
<evidence type="ECO:0000256" key="1">
    <source>
        <dbReference type="ARBA" id="ARBA00001966"/>
    </source>
</evidence>
<evidence type="ECO:0000256" key="8">
    <source>
        <dbReference type="ARBA" id="ARBA00049934"/>
    </source>
</evidence>
<accession>A0A8J6MYP0</accession>
<dbReference type="SUPFAM" id="SSF56228">
    <property type="entry name" value="Aldehyde ferredoxin oxidoreductase, N-terminal domain"/>
    <property type="match status" value="1"/>
</dbReference>
<reference evidence="10 11" key="1">
    <citation type="submission" date="2020-08" db="EMBL/GenBank/DDBJ databases">
        <title>Bridging the membrane lipid divide: bacteria of the FCB group superphylum have the potential to synthesize archaeal ether lipids.</title>
        <authorList>
            <person name="Villanueva L."/>
            <person name="Von Meijenfeldt F.A.B."/>
            <person name="Westbye A.B."/>
            <person name="Yadav S."/>
            <person name="Hopmans E.C."/>
            <person name="Dutilh B.E."/>
            <person name="Sinninghe Damste J.S."/>
        </authorList>
    </citation>
    <scope>NUCLEOTIDE SEQUENCE [LARGE SCALE GENOMIC DNA]</scope>
    <source>
        <strain evidence="10">NIOZ-UU27</strain>
    </source>
</reference>
<dbReference type="EMBL" id="JACNJD010000199">
    <property type="protein sequence ID" value="MBC8177267.1"/>
    <property type="molecule type" value="Genomic_DNA"/>
</dbReference>
<sequence length="603" mass="66915">MFGWKGKMLRVDLSRRNCSVEETPSDLIRDYMGGRGAGVKILFDEIDPRIDPLGPENKLIFATGPLVGTGVPAGGRYIVVSKSPLSGAIANPCCGGYFGPNLKFAGYDLLIIEGKSPEPVYLFIRNDVVEIRSADQLWGKWATETERLLRAEMSEDFDEWELNNMSIVTIGPAGENLVKFACIMSDGGRAAGRSGLGAVMGSKNLKGLAVSGTGEVKIADVDGFKKAVMDFFEEGRANETLEKRRRWGTWSLPGRANKTGTQAALNFQSGYFEPFTKFEDPDFIRDSIRVRDEACFGCPFACSKRSRIEDLAYPGTTKGPEHESMALLGSNCGIGDLDDIYRANYLCNELGMDTISAGAIISCAMELFEKGYLPEKDIGYPLSFGSNESMFQLMRKTALREDFGDLLAEGGDALAQKYGHPELFMGIKGMGMPAWHPQGIEVIGLQYATNNVGGCHTKATLPFYEGRKDPKHHVRLTKQDQDYIAVVDSSVLCWIIYHGPLWGEKLLSWLQITTGIDYTENDLSLIGERIWNLERIFNLKAGISKKDDRLPKRITDEPRVKNQVVHLDRMLPEYYKFRGWDENGIPTPEKLQQLGLEKEGAGL</sequence>
<evidence type="ECO:0000259" key="9">
    <source>
        <dbReference type="SMART" id="SM00790"/>
    </source>
</evidence>
<evidence type="ECO:0000256" key="3">
    <source>
        <dbReference type="ARBA" id="ARBA00022485"/>
    </source>
</evidence>
<dbReference type="PANTHER" id="PTHR30038:SF0">
    <property type="entry name" value="TUNGSTEN-CONTAINING ALDEHYDE FERREDOXIN OXIDOREDUCTASE"/>
    <property type="match status" value="1"/>
</dbReference>
<dbReference type="InterPro" id="IPR051919">
    <property type="entry name" value="W-dependent_AOR"/>
</dbReference>
<dbReference type="InterPro" id="IPR001203">
    <property type="entry name" value="OxRdtase_Ald_Fedxn_C"/>
</dbReference>
<dbReference type="InterPro" id="IPR036503">
    <property type="entry name" value="Ald_Fedxn_OxRdtase_N_sf"/>
</dbReference>
<evidence type="ECO:0000256" key="7">
    <source>
        <dbReference type="ARBA" id="ARBA00023014"/>
    </source>
</evidence>
<proteinExistence type="inferred from homology"/>
<feature type="domain" description="Aldehyde ferredoxin oxidoreductase N-terminal" evidence="9">
    <location>
        <begin position="4"/>
        <end position="214"/>
    </location>
</feature>
<keyword evidence="3" id="KW-0004">4Fe-4S</keyword>
<dbReference type="Pfam" id="PF02730">
    <property type="entry name" value="AFOR_N"/>
    <property type="match status" value="1"/>
</dbReference>
<evidence type="ECO:0000313" key="10">
    <source>
        <dbReference type="EMBL" id="MBC8177267.1"/>
    </source>
</evidence>
<keyword evidence="4" id="KW-0479">Metal-binding</keyword>
<dbReference type="Gene3D" id="3.60.9.10">
    <property type="entry name" value="Aldehyde ferredoxin oxidoreductase, N-terminal domain"/>
    <property type="match status" value="1"/>
</dbReference>
<dbReference type="Gene3D" id="1.10.569.10">
    <property type="entry name" value="Aldehyde Ferredoxin Oxidoreductase Protein, subunit A, domain 2"/>
    <property type="match status" value="1"/>
</dbReference>
<dbReference type="Pfam" id="PF01314">
    <property type="entry name" value="AFOR_C"/>
    <property type="match status" value="1"/>
</dbReference>
<dbReference type="GO" id="GO:0016625">
    <property type="term" value="F:oxidoreductase activity, acting on the aldehyde or oxo group of donors, iron-sulfur protein as acceptor"/>
    <property type="evidence" value="ECO:0007669"/>
    <property type="project" value="InterPro"/>
</dbReference>
<name>A0A8J6MYP0_9DELT</name>
<keyword evidence="7" id="KW-0411">Iron-sulfur</keyword>
<evidence type="ECO:0000256" key="5">
    <source>
        <dbReference type="ARBA" id="ARBA00023002"/>
    </source>
</evidence>
<gene>
    <name evidence="10" type="ORF">H8E19_07655</name>
</gene>
<dbReference type="InterPro" id="IPR013985">
    <property type="entry name" value="Ald_Fedxn_OxRdtase_dom3"/>
</dbReference>
<dbReference type="InterPro" id="IPR013984">
    <property type="entry name" value="Ald_Fedxn_OxRdtase_dom2"/>
</dbReference>
<dbReference type="SMART" id="SM00790">
    <property type="entry name" value="AFOR_N"/>
    <property type="match status" value="1"/>
</dbReference>
<dbReference type="SUPFAM" id="SSF48310">
    <property type="entry name" value="Aldehyde ferredoxin oxidoreductase, C-terminal domains"/>
    <property type="match status" value="1"/>
</dbReference>
<dbReference type="GO" id="GO:0009055">
    <property type="term" value="F:electron transfer activity"/>
    <property type="evidence" value="ECO:0007669"/>
    <property type="project" value="InterPro"/>
</dbReference>
<dbReference type="AlphaFoldDB" id="A0A8J6MYP0"/>
<dbReference type="Proteomes" id="UP000650524">
    <property type="component" value="Unassembled WGS sequence"/>
</dbReference>
<evidence type="ECO:0000256" key="6">
    <source>
        <dbReference type="ARBA" id="ARBA00023004"/>
    </source>
</evidence>
<dbReference type="PANTHER" id="PTHR30038">
    <property type="entry name" value="ALDEHYDE FERREDOXIN OXIDOREDUCTASE"/>
    <property type="match status" value="1"/>
</dbReference>
<keyword evidence="6" id="KW-0408">Iron</keyword>
<keyword evidence="5" id="KW-0560">Oxidoreductase</keyword>
<comment type="cofactor">
    <cofactor evidence="8">
        <name>tungstopterin</name>
        <dbReference type="ChEBI" id="CHEBI:30402"/>
    </cofactor>
</comment>
<dbReference type="GO" id="GO:0046872">
    <property type="term" value="F:metal ion binding"/>
    <property type="evidence" value="ECO:0007669"/>
    <property type="project" value="UniProtKB-KW"/>
</dbReference>
<comment type="similarity">
    <text evidence="2">Belongs to the AOR/FOR family.</text>
</comment>
<dbReference type="GO" id="GO:0051539">
    <property type="term" value="F:4 iron, 4 sulfur cluster binding"/>
    <property type="evidence" value="ECO:0007669"/>
    <property type="project" value="UniProtKB-KW"/>
</dbReference>
<dbReference type="Gene3D" id="1.10.599.10">
    <property type="entry name" value="Aldehyde Ferredoxin Oxidoreductase Protein, subunit A, domain 3"/>
    <property type="match status" value="1"/>
</dbReference>
<evidence type="ECO:0000256" key="2">
    <source>
        <dbReference type="ARBA" id="ARBA00011032"/>
    </source>
</evidence>
<dbReference type="InterPro" id="IPR013983">
    <property type="entry name" value="Ald_Fedxn_OxRdtase_N"/>
</dbReference>
<dbReference type="InterPro" id="IPR036021">
    <property type="entry name" value="Tungsten_al_ferr_oxy-like_C"/>
</dbReference>